<dbReference type="EMBL" id="CP048209">
    <property type="protein sequence ID" value="QHT62592.1"/>
    <property type="molecule type" value="Genomic_DNA"/>
</dbReference>
<dbReference type="GO" id="GO:0016747">
    <property type="term" value="F:acyltransferase activity, transferring groups other than amino-acyl groups"/>
    <property type="evidence" value="ECO:0007669"/>
    <property type="project" value="InterPro"/>
</dbReference>
<reference evidence="4 5" key="1">
    <citation type="submission" date="2020-01" db="EMBL/GenBank/DDBJ databases">
        <title>Paenibacillus sp. nov., isolated from tomato rhizosphere.</title>
        <authorList>
            <person name="Weon H.-Y."/>
            <person name="Lee S.A."/>
        </authorList>
    </citation>
    <scope>NUCLEOTIDE SEQUENCE [LARGE SCALE GENOMIC DNA]</scope>
    <source>
        <strain evidence="4 5">12200R-189</strain>
    </source>
</reference>
<dbReference type="Proteomes" id="UP000476064">
    <property type="component" value="Chromosome"/>
</dbReference>
<protein>
    <submittedName>
        <fullName evidence="4">GNAT family N-acetyltransferase</fullName>
    </submittedName>
</protein>
<dbReference type="AlphaFoldDB" id="A0A6C0G2F2"/>
<keyword evidence="5" id="KW-1185">Reference proteome</keyword>
<dbReference type="RefSeq" id="WP_162359024.1">
    <property type="nucleotide sequence ID" value="NZ_CP048209.1"/>
</dbReference>
<dbReference type="Pfam" id="PF00583">
    <property type="entry name" value="Acetyltransf_1"/>
    <property type="match status" value="1"/>
</dbReference>
<evidence type="ECO:0000256" key="1">
    <source>
        <dbReference type="ARBA" id="ARBA00022679"/>
    </source>
</evidence>
<dbReference type="PANTHER" id="PTHR43877:SF2">
    <property type="entry name" value="AMINOALKYLPHOSPHONATE N-ACETYLTRANSFERASE-RELATED"/>
    <property type="match status" value="1"/>
</dbReference>
<evidence type="ECO:0000256" key="2">
    <source>
        <dbReference type="ARBA" id="ARBA00023315"/>
    </source>
</evidence>
<gene>
    <name evidence="4" type="ORF">GXP70_23165</name>
</gene>
<accession>A0A6C0G2F2</accession>
<proteinExistence type="predicted"/>
<evidence type="ECO:0000259" key="3">
    <source>
        <dbReference type="PROSITE" id="PS51186"/>
    </source>
</evidence>
<keyword evidence="1 4" id="KW-0808">Transferase</keyword>
<evidence type="ECO:0000313" key="5">
    <source>
        <dbReference type="Proteomes" id="UP000476064"/>
    </source>
</evidence>
<keyword evidence="2" id="KW-0012">Acyltransferase</keyword>
<dbReference type="SUPFAM" id="SSF55729">
    <property type="entry name" value="Acyl-CoA N-acyltransferases (Nat)"/>
    <property type="match status" value="1"/>
</dbReference>
<dbReference type="Gene3D" id="3.40.630.30">
    <property type="match status" value="1"/>
</dbReference>
<dbReference type="PROSITE" id="PS51186">
    <property type="entry name" value="GNAT"/>
    <property type="match status" value="1"/>
</dbReference>
<dbReference type="InterPro" id="IPR000182">
    <property type="entry name" value="GNAT_dom"/>
</dbReference>
<sequence length="177" mass="19374">MGEENTVPRDSAEAAGAASFVIRPAEADEIPIVHRVMREAFEQFRDRMVPPSGALLEEVADIEAKFRRGGGALLAWLNGDAAGSVQVDFAADYMYIGRLAVTPHARGMGMGTALMEAAERVAVSRGYAETRIGVRLSVPKNVPFYLGMGYEAMSQGEYPDRTDAWYVMRKRLDSGLR</sequence>
<dbReference type="CDD" id="cd04301">
    <property type="entry name" value="NAT_SF"/>
    <property type="match status" value="1"/>
</dbReference>
<dbReference type="KEGG" id="plyc:GXP70_23165"/>
<dbReference type="InterPro" id="IPR016181">
    <property type="entry name" value="Acyl_CoA_acyltransferase"/>
</dbReference>
<feature type="domain" description="N-acetyltransferase" evidence="3">
    <location>
        <begin position="20"/>
        <end position="173"/>
    </location>
</feature>
<name>A0A6C0G2F2_9BACL</name>
<evidence type="ECO:0000313" key="4">
    <source>
        <dbReference type="EMBL" id="QHT62592.1"/>
    </source>
</evidence>
<dbReference type="InterPro" id="IPR050832">
    <property type="entry name" value="Bact_Acetyltransf"/>
</dbReference>
<organism evidence="4 5">
    <name type="scientific">Paenibacillus lycopersici</name>
    <dbReference type="NCBI Taxonomy" id="2704462"/>
    <lineage>
        <taxon>Bacteria</taxon>
        <taxon>Bacillati</taxon>
        <taxon>Bacillota</taxon>
        <taxon>Bacilli</taxon>
        <taxon>Bacillales</taxon>
        <taxon>Paenibacillaceae</taxon>
        <taxon>Paenibacillus</taxon>
    </lineage>
</organism>
<dbReference type="PANTHER" id="PTHR43877">
    <property type="entry name" value="AMINOALKYLPHOSPHONATE N-ACETYLTRANSFERASE-RELATED-RELATED"/>
    <property type="match status" value="1"/>
</dbReference>